<reference evidence="9 10" key="1">
    <citation type="journal article" date="2021" name="Res Sq">
        <title>Streptomyces Pimoensis sp. nov., Isolated From the Taklimakan Desert in Xinjiang, China.</title>
        <authorList>
            <person name="Zhang P."/>
            <person name="Luo X."/>
            <person name="Luo X."/>
            <person name="Liu Z."/>
            <person name="Xia Z."/>
            <person name="Wan C."/>
            <person name="zhang L."/>
        </authorList>
    </citation>
    <scope>NUCLEOTIDE SEQUENCE [LARGE SCALE GENOMIC DNA]</scope>
    <source>
        <strain evidence="9 10">TRM75549</strain>
    </source>
</reference>
<dbReference type="RefSeq" id="WP_371244279.1">
    <property type="nucleotide sequence ID" value="NZ_JAHWZY010000060.1"/>
</dbReference>
<comment type="subcellular location">
    <subcellularLocation>
        <location evidence="1">Cell membrane</location>
        <topology evidence="1">Multi-pass membrane protein</topology>
    </subcellularLocation>
</comment>
<name>A0ABV4J7T5_9ACTN</name>
<dbReference type="InterPro" id="IPR036259">
    <property type="entry name" value="MFS_trans_sf"/>
</dbReference>
<organism evidence="9 10">
    <name type="scientific">Streptomyces pimonensis</name>
    <dbReference type="NCBI Taxonomy" id="2860288"/>
    <lineage>
        <taxon>Bacteria</taxon>
        <taxon>Bacillati</taxon>
        <taxon>Actinomycetota</taxon>
        <taxon>Actinomycetes</taxon>
        <taxon>Kitasatosporales</taxon>
        <taxon>Streptomycetaceae</taxon>
        <taxon>Streptomyces</taxon>
    </lineage>
</organism>
<dbReference type="InterPro" id="IPR020846">
    <property type="entry name" value="MFS_dom"/>
</dbReference>
<keyword evidence="5 7" id="KW-0472">Membrane</keyword>
<feature type="compositionally biased region" description="Low complexity" evidence="6">
    <location>
        <begin position="387"/>
        <end position="397"/>
    </location>
</feature>
<accession>A0ABV4J7T5</accession>
<evidence type="ECO:0000256" key="1">
    <source>
        <dbReference type="ARBA" id="ARBA00004651"/>
    </source>
</evidence>
<dbReference type="SUPFAM" id="SSF103473">
    <property type="entry name" value="MFS general substrate transporter"/>
    <property type="match status" value="1"/>
</dbReference>
<feature type="transmembrane region" description="Helical" evidence="7">
    <location>
        <begin position="73"/>
        <end position="96"/>
    </location>
</feature>
<keyword evidence="10" id="KW-1185">Reference proteome</keyword>
<dbReference type="PANTHER" id="PTHR43124:SF10">
    <property type="entry name" value="PURINE EFFLUX PUMP PBUE"/>
    <property type="match status" value="1"/>
</dbReference>
<sequence length="403" mass="41083">MPLPVFAMMVCTFCIGTAESVIAGILPAIAQDIHVSLAAVGMLISVYAVAVVLAGPFVTAVTSRLRRAVPLPCMMGVFVLGNVLAALAPGFAWLITGRVVSALVHSTLIAAFVATARDMAPANRRAAWGAKITLGIGLSSVAGVPVGTLIGNAFGWRATFWALAALSLAATLLLLRCPPPQAPPTPDRRHDATGGRQRPVLSGPLVLTALVIALGTAGAFTLYTYASPYLTRAAGFPSQAVTILLLLYGAGGLVGNMLGGRAADRFPHATVPVTLGTVAAALLLLALPTTGRWTAAVAFCLLGTAYFATIPALNTRIVIAAGPSSPTMALTINNSAFCIGIALGSWLGGLLLTHGHSLPSIAAAGAALTATAVLVALTTPTRRETPRASAATTTEATEPFRVR</sequence>
<dbReference type="PROSITE" id="PS50850">
    <property type="entry name" value="MFS"/>
    <property type="match status" value="1"/>
</dbReference>
<dbReference type="Gene3D" id="1.20.1250.20">
    <property type="entry name" value="MFS general substrate transporter like domains"/>
    <property type="match status" value="1"/>
</dbReference>
<feature type="transmembrane region" description="Helical" evidence="7">
    <location>
        <begin position="33"/>
        <end position="61"/>
    </location>
</feature>
<dbReference type="CDD" id="cd17324">
    <property type="entry name" value="MFS_NepI_like"/>
    <property type="match status" value="1"/>
</dbReference>
<feature type="region of interest" description="Disordered" evidence="6">
    <location>
        <begin position="383"/>
        <end position="403"/>
    </location>
</feature>
<feature type="transmembrane region" description="Helical" evidence="7">
    <location>
        <begin position="334"/>
        <end position="352"/>
    </location>
</feature>
<keyword evidence="4 7" id="KW-1133">Transmembrane helix</keyword>
<feature type="transmembrane region" description="Helical" evidence="7">
    <location>
        <begin position="293"/>
        <end position="313"/>
    </location>
</feature>
<dbReference type="Pfam" id="PF07690">
    <property type="entry name" value="MFS_1"/>
    <property type="match status" value="1"/>
</dbReference>
<feature type="domain" description="Major facilitator superfamily (MFS) profile" evidence="8">
    <location>
        <begin position="4"/>
        <end position="383"/>
    </location>
</feature>
<feature type="transmembrane region" description="Helical" evidence="7">
    <location>
        <begin position="200"/>
        <end position="226"/>
    </location>
</feature>
<evidence type="ECO:0000256" key="5">
    <source>
        <dbReference type="ARBA" id="ARBA00023136"/>
    </source>
</evidence>
<keyword evidence="2" id="KW-1003">Cell membrane</keyword>
<evidence type="ECO:0000313" key="9">
    <source>
        <dbReference type="EMBL" id="MEZ3183006.1"/>
    </source>
</evidence>
<feature type="transmembrane region" description="Helical" evidence="7">
    <location>
        <begin position="270"/>
        <end position="287"/>
    </location>
</feature>
<evidence type="ECO:0000256" key="7">
    <source>
        <dbReference type="SAM" id="Phobius"/>
    </source>
</evidence>
<comment type="caution">
    <text evidence="9">The sequence shown here is derived from an EMBL/GenBank/DDBJ whole genome shotgun (WGS) entry which is preliminary data.</text>
</comment>
<evidence type="ECO:0000256" key="6">
    <source>
        <dbReference type="SAM" id="MobiDB-lite"/>
    </source>
</evidence>
<feature type="transmembrane region" description="Helical" evidence="7">
    <location>
        <begin position="102"/>
        <end position="120"/>
    </location>
</feature>
<dbReference type="PANTHER" id="PTHR43124">
    <property type="entry name" value="PURINE EFFLUX PUMP PBUE"/>
    <property type="match status" value="1"/>
</dbReference>
<proteinExistence type="predicted"/>
<dbReference type="EMBL" id="JAHWZY010000060">
    <property type="protein sequence ID" value="MEZ3183006.1"/>
    <property type="molecule type" value="Genomic_DNA"/>
</dbReference>
<feature type="transmembrane region" description="Helical" evidence="7">
    <location>
        <begin position="132"/>
        <end position="154"/>
    </location>
</feature>
<evidence type="ECO:0000313" key="10">
    <source>
        <dbReference type="Proteomes" id="UP001567537"/>
    </source>
</evidence>
<evidence type="ECO:0000256" key="4">
    <source>
        <dbReference type="ARBA" id="ARBA00022989"/>
    </source>
</evidence>
<dbReference type="InterPro" id="IPR050189">
    <property type="entry name" value="MFS_Efflux_Transporters"/>
</dbReference>
<feature type="transmembrane region" description="Helical" evidence="7">
    <location>
        <begin position="238"/>
        <end position="258"/>
    </location>
</feature>
<dbReference type="Proteomes" id="UP001567537">
    <property type="component" value="Unassembled WGS sequence"/>
</dbReference>
<gene>
    <name evidence="9" type="ORF">KYY02_31400</name>
</gene>
<protein>
    <submittedName>
        <fullName evidence="9">MFS transporter</fullName>
    </submittedName>
</protein>
<evidence type="ECO:0000256" key="2">
    <source>
        <dbReference type="ARBA" id="ARBA00022475"/>
    </source>
</evidence>
<dbReference type="InterPro" id="IPR011701">
    <property type="entry name" value="MFS"/>
</dbReference>
<evidence type="ECO:0000256" key="3">
    <source>
        <dbReference type="ARBA" id="ARBA00022692"/>
    </source>
</evidence>
<feature type="transmembrane region" description="Helical" evidence="7">
    <location>
        <begin position="358"/>
        <end position="377"/>
    </location>
</feature>
<keyword evidence="3 7" id="KW-0812">Transmembrane</keyword>
<feature type="transmembrane region" description="Helical" evidence="7">
    <location>
        <begin position="160"/>
        <end position="179"/>
    </location>
</feature>
<evidence type="ECO:0000259" key="8">
    <source>
        <dbReference type="PROSITE" id="PS50850"/>
    </source>
</evidence>